<dbReference type="RefSeq" id="WP_035547101.1">
    <property type="nucleotide sequence ID" value="NZ_AWFH01000001.1"/>
</dbReference>
<name>A0A059EBU9_9PROT</name>
<accession>A0A059EBU9</accession>
<dbReference type="EMBL" id="DMBR01000045">
    <property type="protein sequence ID" value="HAE93217.1"/>
    <property type="molecule type" value="Genomic_DNA"/>
</dbReference>
<proteinExistence type="predicted"/>
<dbReference type="OrthoDB" id="7618740at2"/>
<evidence type="ECO:0000313" key="2">
    <source>
        <dbReference type="EMBL" id="HAE93217.1"/>
    </source>
</evidence>
<protein>
    <submittedName>
        <fullName evidence="3">Uncharacterized protein</fullName>
    </submittedName>
</protein>
<evidence type="ECO:0000313" key="5">
    <source>
        <dbReference type="Proteomes" id="UP000259173"/>
    </source>
</evidence>
<gene>
    <name evidence="2" type="ORF">DCG65_01565</name>
    <name evidence="3" type="ORF">HY36_01085</name>
</gene>
<evidence type="ECO:0000313" key="4">
    <source>
        <dbReference type="Proteomes" id="UP000024547"/>
    </source>
</evidence>
<organism evidence="3 4">
    <name type="scientific">Hyphomonas atlantica</name>
    <dbReference type="NCBI Taxonomy" id="1280948"/>
    <lineage>
        <taxon>Bacteria</taxon>
        <taxon>Pseudomonadati</taxon>
        <taxon>Pseudomonadota</taxon>
        <taxon>Alphaproteobacteria</taxon>
        <taxon>Hyphomonadales</taxon>
        <taxon>Hyphomonadaceae</taxon>
        <taxon>Hyphomonas</taxon>
    </lineage>
</organism>
<dbReference type="AlphaFoldDB" id="A0A059EBU9"/>
<feature type="chain" id="PRO_5044537993" evidence="1">
    <location>
        <begin position="21"/>
        <end position="215"/>
    </location>
</feature>
<comment type="caution">
    <text evidence="3">The sequence shown here is derived from an EMBL/GenBank/DDBJ whole genome shotgun (WGS) entry which is preliminary data.</text>
</comment>
<evidence type="ECO:0000313" key="3">
    <source>
        <dbReference type="EMBL" id="KCZ64997.1"/>
    </source>
</evidence>
<sequence>MRKASLLAIAAFCLGGTAIAQENLPETCRGNVSSAAYMAPDEAAKADLQCDIDRAERLVARASTIFDADPAPLLRIVDTAAPSGAAYIYDIVDWSGTMMLDARTVPVAENVRIPMCRVQTQLPANVANQVALSLLTASDAELPAYGTREKMITNADGSRSFELLLSSHDIVTSIETTSGLRQFSRHAEATDPIAELNRSVIGVANFSDDWVCQSN</sequence>
<feature type="signal peptide" evidence="1">
    <location>
        <begin position="1"/>
        <end position="20"/>
    </location>
</feature>
<evidence type="ECO:0000256" key="1">
    <source>
        <dbReference type="SAM" id="SignalP"/>
    </source>
</evidence>
<reference evidence="3 4" key="1">
    <citation type="journal article" date="2014" name="Antonie Van Leeuwenhoek">
        <title>Hyphomonas beringensis sp. nov. and Hyphomonas chukchiensis sp. nov., isolated from surface seawater of the Bering Sea and Chukchi Sea.</title>
        <authorList>
            <person name="Li C."/>
            <person name="Lai Q."/>
            <person name="Li G."/>
            <person name="Dong C."/>
            <person name="Wang J."/>
            <person name="Liao Y."/>
            <person name="Shao Z."/>
        </authorList>
    </citation>
    <scope>NUCLEOTIDE SEQUENCE [LARGE SCALE GENOMIC DNA]</scope>
    <source>
        <strain evidence="3 4">22II1-22F38</strain>
    </source>
</reference>
<dbReference type="PATRIC" id="fig|1280948.3.peg.208"/>
<dbReference type="EMBL" id="AWFH01000001">
    <property type="protein sequence ID" value="KCZ64997.1"/>
    <property type="molecule type" value="Genomic_DNA"/>
</dbReference>
<reference evidence="2 5" key="2">
    <citation type="journal article" date="2018" name="Nat. Biotechnol.">
        <title>A standardized bacterial taxonomy based on genome phylogeny substantially revises the tree of life.</title>
        <authorList>
            <person name="Parks D.H."/>
            <person name="Chuvochina M."/>
            <person name="Waite D.W."/>
            <person name="Rinke C."/>
            <person name="Skarshewski A."/>
            <person name="Chaumeil P.A."/>
            <person name="Hugenholtz P."/>
        </authorList>
    </citation>
    <scope>NUCLEOTIDE SEQUENCE [LARGE SCALE GENOMIC DNA]</scope>
    <source>
        <strain evidence="2">UBA8557</strain>
    </source>
</reference>
<keyword evidence="1" id="KW-0732">Signal</keyword>
<dbReference type="STRING" id="1280948.HY36_01085"/>
<keyword evidence="4" id="KW-1185">Reference proteome</keyword>
<dbReference type="Proteomes" id="UP000259173">
    <property type="component" value="Unassembled WGS sequence"/>
</dbReference>
<dbReference type="Proteomes" id="UP000024547">
    <property type="component" value="Unassembled WGS sequence"/>
</dbReference>